<reference evidence="2" key="1">
    <citation type="submission" date="2020-03" db="EMBL/GenBank/DDBJ databases">
        <authorList>
            <person name="Chebbi M.A."/>
            <person name="Drezen J.M."/>
        </authorList>
    </citation>
    <scope>NUCLEOTIDE SEQUENCE</scope>
    <source>
        <tissue evidence="2">Whole body</tissue>
    </source>
</reference>
<dbReference type="PROSITE" id="PS50297">
    <property type="entry name" value="ANK_REP_REGION"/>
    <property type="match status" value="1"/>
</dbReference>
<protein>
    <submittedName>
        <fullName evidence="2">Uncharacterized protein</fullName>
    </submittedName>
</protein>
<evidence type="ECO:0000313" key="3">
    <source>
        <dbReference type="Proteomes" id="UP000729913"/>
    </source>
</evidence>
<dbReference type="AlphaFoldDB" id="A0A8J5VBK1"/>
<evidence type="ECO:0000313" key="2">
    <source>
        <dbReference type="EMBL" id="KAG8039544.1"/>
    </source>
</evidence>
<feature type="repeat" description="ANK" evidence="1">
    <location>
        <begin position="109"/>
        <end position="141"/>
    </location>
</feature>
<dbReference type="OrthoDB" id="6350276at2759"/>
<dbReference type="PROSITE" id="PS50088">
    <property type="entry name" value="ANK_REPEAT"/>
    <property type="match status" value="1"/>
</dbReference>
<dbReference type="EMBL" id="JAAOIC020000035">
    <property type="protein sequence ID" value="KAG8039544.1"/>
    <property type="molecule type" value="Genomic_DNA"/>
</dbReference>
<comment type="caution">
    <text evidence="2">The sequence shown here is derived from an EMBL/GenBank/DDBJ whole genome shotgun (WGS) entry which is preliminary data.</text>
</comment>
<accession>A0A8J5VBK1</accession>
<keyword evidence="1" id="KW-0040">ANK repeat</keyword>
<keyword evidence="3" id="KW-1185">Reference proteome</keyword>
<organism evidence="2 3">
    <name type="scientific">Cotesia typhae</name>
    <dbReference type="NCBI Taxonomy" id="2053667"/>
    <lineage>
        <taxon>Eukaryota</taxon>
        <taxon>Metazoa</taxon>
        <taxon>Ecdysozoa</taxon>
        <taxon>Arthropoda</taxon>
        <taxon>Hexapoda</taxon>
        <taxon>Insecta</taxon>
        <taxon>Pterygota</taxon>
        <taxon>Neoptera</taxon>
        <taxon>Endopterygota</taxon>
        <taxon>Hymenoptera</taxon>
        <taxon>Apocrita</taxon>
        <taxon>Ichneumonoidea</taxon>
        <taxon>Braconidae</taxon>
        <taxon>Microgastrinae</taxon>
        <taxon>Cotesia</taxon>
    </lineage>
</organism>
<dbReference type="Pfam" id="PF00023">
    <property type="entry name" value="Ank"/>
    <property type="match status" value="1"/>
</dbReference>
<name>A0A8J5VBK1_9HYME</name>
<reference evidence="2" key="2">
    <citation type="submission" date="2021-04" db="EMBL/GenBank/DDBJ databases">
        <title>Genome-wide patterns of bracovirus chromosomal integration into multiple host tissues during parasitism.</title>
        <authorList>
            <person name="Chebbi M.A.C."/>
        </authorList>
    </citation>
    <scope>NUCLEOTIDE SEQUENCE</scope>
    <source>
        <tissue evidence="2">Whole body</tissue>
    </source>
</reference>
<evidence type="ECO:0000256" key="1">
    <source>
        <dbReference type="PROSITE-ProRule" id="PRU00023"/>
    </source>
</evidence>
<proteinExistence type="predicted"/>
<dbReference type="Proteomes" id="UP000729913">
    <property type="component" value="Unassembled WGS sequence"/>
</dbReference>
<sequence>MLTQLMVGLRPKSKFNFNASGQKSTSFDSVDIKIIDNYFYEAIATGDYKKIDELLGNKNPQIPAMAVNVQRFLYLVLSVERFPAAQDIVEFFVGERLHGTVDYKEDDNAGWGPLHLLVEDNNFDGATFLLNNGADPDVETEDRTQPINISVDNENVQMSKLLMSYGADNAEMSCNNINTSKPSVIRIINLERTKMIACLCIIFTLVNVAFSQPNFYTHGRYGKREETPPTAGEVNFNFGSRYGRGENIELKATNDKTNELMARVDRFYLGSRYGKRKSNNNNLFDRSNEENFIYLNNIQDVLRYFYRLQRRTKQLPRDDVDYIDGENFKSKNDQYIFHKDKFIKWKPSIPKVESAIPMSSREQ</sequence>
<dbReference type="InterPro" id="IPR002110">
    <property type="entry name" value="Ankyrin_rpt"/>
</dbReference>
<gene>
    <name evidence="2" type="ORF">G9C98_008187</name>
</gene>